<evidence type="ECO:0000313" key="2">
    <source>
        <dbReference type="Proteomes" id="UP000515860"/>
    </source>
</evidence>
<reference evidence="1 2" key="1">
    <citation type="submission" date="2020-08" db="EMBL/GenBank/DDBJ databases">
        <authorList>
            <person name="Liu C."/>
            <person name="Sun Q."/>
        </authorList>
    </citation>
    <scope>NUCLEOTIDE SEQUENCE [LARGE SCALE GENOMIC DNA]</scope>
    <source>
        <strain evidence="1 2">NSJ-29</strain>
    </source>
</reference>
<organism evidence="1 2">
    <name type="scientific">Wansuia hejianensis</name>
    <dbReference type="NCBI Taxonomy" id="2763667"/>
    <lineage>
        <taxon>Bacteria</taxon>
        <taxon>Bacillati</taxon>
        <taxon>Bacillota</taxon>
        <taxon>Clostridia</taxon>
        <taxon>Lachnospirales</taxon>
        <taxon>Lachnospiraceae</taxon>
        <taxon>Wansuia</taxon>
    </lineage>
</organism>
<evidence type="ECO:0008006" key="3">
    <source>
        <dbReference type="Google" id="ProtNLM"/>
    </source>
</evidence>
<protein>
    <recommendedName>
        <fullName evidence="3">RNA polymerase sigma-70 region 2 domain-containing protein</fullName>
    </recommendedName>
</protein>
<dbReference type="Proteomes" id="UP000515860">
    <property type="component" value="Chromosome"/>
</dbReference>
<evidence type="ECO:0000313" key="1">
    <source>
        <dbReference type="EMBL" id="QNM08783.1"/>
    </source>
</evidence>
<dbReference type="RefSeq" id="WP_118645680.1">
    <property type="nucleotide sequence ID" value="NZ_CP060635.1"/>
</dbReference>
<sequence>MGENGRSVFYEFYLMFAEQMYCYFMRECGNDAELAERLSVDLWVNFAARQPEAAGADREKVYGWLKTAARQMSELYRKQ</sequence>
<gene>
    <name evidence="1" type="ORF">H9Q79_00205</name>
</gene>
<keyword evidence="2" id="KW-1185">Reference proteome</keyword>
<name>A0A7G9GDA1_9FIRM</name>
<proteinExistence type="predicted"/>
<accession>A0A7G9GDA1</accession>
<dbReference type="EMBL" id="CP060635">
    <property type="protein sequence ID" value="QNM08783.1"/>
    <property type="molecule type" value="Genomic_DNA"/>
</dbReference>
<dbReference type="KEGG" id="whj:H9Q79_00205"/>
<dbReference type="AlphaFoldDB" id="A0A7G9GDA1"/>